<dbReference type="CDD" id="cd13314">
    <property type="entry name" value="PH_Rpn13"/>
    <property type="match status" value="1"/>
</dbReference>
<keyword evidence="13" id="KW-1185">Reference proteome</keyword>
<evidence type="ECO:0000256" key="1">
    <source>
        <dbReference type="ARBA" id="ARBA00004123"/>
    </source>
</evidence>
<dbReference type="PROSITE" id="PS51917">
    <property type="entry name" value="PRU"/>
    <property type="match status" value="1"/>
</dbReference>
<sequence>MSVMFANTRPSQGNSGYLVEFKAGRSHLQAGSTAEKRKVVADKTKGTVFIKQSNDQLMHFCWKNRETGAVADDLIIFPGDTEFLRVRECTDGRVYMLKFKSTDERRLFWMQDGKSDKDEEYCKKVNDLLNNPPAPRAGARGSSDRVGASSFGGLTALGGTGTDGDLGALGNLDQSQLMQLLSLMNQSSAGTGSDTASLLPQLPVASDTAQPAVESGAASSAQVATPSNTPANGSVAGGSSTNAVQLSQLKDIIASIAPATVTAHRRQPIDLTDVLTGDNVIESVRNNEERLLPHLPNQAPIHTPHEELEQTVRAPQYRQAVDMFGHALQTGQLAPVLQQFGVAPEVATAAQSGDLAHFAQKLTDAENGASAGSTSTDAASSQPAPQNPKIDAQIAEEAAAEENNESAVREPQAKKGKSDEDEGMDLD</sequence>
<feature type="compositionally biased region" description="Low complexity" evidence="9">
    <location>
        <begin position="368"/>
        <end position="381"/>
    </location>
</feature>
<feature type="domain" description="DEUBAD" evidence="10">
    <location>
        <begin position="262"/>
        <end position="372"/>
    </location>
</feature>
<evidence type="ECO:0000256" key="3">
    <source>
        <dbReference type="ARBA" id="ARBA00009216"/>
    </source>
</evidence>
<dbReference type="InterPro" id="IPR032368">
    <property type="entry name" value="RPN13_DEUBAD"/>
</dbReference>
<evidence type="ECO:0000256" key="4">
    <source>
        <dbReference type="ARBA" id="ARBA00022490"/>
    </source>
</evidence>
<dbReference type="GO" id="GO:0008541">
    <property type="term" value="C:proteasome regulatory particle, lid subcomplex"/>
    <property type="evidence" value="ECO:0007669"/>
    <property type="project" value="TreeGrafter"/>
</dbReference>
<keyword evidence="6" id="KW-0539">Nucleus</keyword>
<dbReference type="OrthoDB" id="340431at2759"/>
<dbReference type="InterPro" id="IPR044868">
    <property type="entry name" value="Rpn13/ADRM1_Pru"/>
</dbReference>
<dbReference type="InterPro" id="IPR038633">
    <property type="entry name" value="Rpn13/ADRM1_Pru_sf"/>
</dbReference>
<keyword evidence="12" id="KW-0675">Receptor</keyword>
<evidence type="ECO:0000256" key="9">
    <source>
        <dbReference type="SAM" id="MobiDB-lite"/>
    </source>
</evidence>
<dbReference type="STRING" id="6265.A0A0B2W0Q4"/>
<dbReference type="InterPro" id="IPR044867">
    <property type="entry name" value="DEUBAD_dom"/>
</dbReference>
<comment type="subcellular location">
    <subcellularLocation>
        <location evidence="2">Cytoplasm</location>
    </subcellularLocation>
    <subcellularLocation>
        <location evidence="1">Nucleus</location>
    </subcellularLocation>
</comment>
<dbReference type="OMA" id="SNQRHFF"/>
<dbReference type="GO" id="GO:0005737">
    <property type="term" value="C:cytoplasm"/>
    <property type="evidence" value="ECO:0007669"/>
    <property type="project" value="UniProtKB-SubCell"/>
</dbReference>
<dbReference type="FunFam" id="2.30.29.70:FF:000001">
    <property type="entry name" value="Proteasomal ubiquitin receptor ADRM1"/>
    <property type="match status" value="1"/>
</dbReference>
<feature type="region of interest" description="Disordered" evidence="9">
    <location>
        <begin position="366"/>
        <end position="427"/>
    </location>
</feature>
<dbReference type="Gene3D" id="1.10.2020.20">
    <property type="match status" value="1"/>
</dbReference>
<dbReference type="GO" id="GO:0061133">
    <property type="term" value="F:endopeptidase activator activity"/>
    <property type="evidence" value="ECO:0007669"/>
    <property type="project" value="TreeGrafter"/>
</dbReference>
<feature type="domain" description="Pru" evidence="11">
    <location>
        <begin position="13"/>
        <end position="132"/>
    </location>
</feature>
<evidence type="ECO:0000256" key="6">
    <source>
        <dbReference type="ARBA" id="ARBA00023242"/>
    </source>
</evidence>
<protein>
    <recommendedName>
        <fullName evidence="8">Proteasomal ubiquitin receptor ADRM1 homolog</fullName>
    </recommendedName>
</protein>
<organism evidence="12 13">
    <name type="scientific">Toxocara canis</name>
    <name type="common">Canine roundworm</name>
    <dbReference type="NCBI Taxonomy" id="6265"/>
    <lineage>
        <taxon>Eukaryota</taxon>
        <taxon>Metazoa</taxon>
        <taxon>Ecdysozoa</taxon>
        <taxon>Nematoda</taxon>
        <taxon>Chromadorea</taxon>
        <taxon>Rhabditida</taxon>
        <taxon>Spirurina</taxon>
        <taxon>Ascaridomorpha</taxon>
        <taxon>Ascaridoidea</taxon>
        <taxon>Toxocaridae</taxon>
        <taxon>Toxocara</taxon>
    </lineage>
</organism>
<evidence type="ECO:0000313" key="13">
    <source>
        <dbReference type="Proteomes" id="UP000031036"/>
    </source>
</evidence>
<dbReference type="Pfam" id="PF16550">
    <property type="entry name" value="RPN13_C"/>
    <property type="match status" value="1"/>
</dbReference>
<accession>A0A0B2W0Q4</accession>
<dbReference type="Gene3D" id="2.30.29.70">
    <property type="entry name" value="Proteasomal ubiquitin receptor Rpn13/ADRM1"/>
    <property type="match status" value="1"/>
</dbReference>
<proteinExistence type="inferred from homology"/>
<evidence type="ECO:0000256" key="2">
    <source>
        <dbReference type="ARBA" id="ARBA00004496"/>
    </source>
</evidence>
<dbReference type="PROSITE" id="PS51916">
    <property type="entry name" value="DEUBAD"/>
    <property type="match status" value="1"/>
</dbReference>
<dbReference type="InterPro" id="IPR006773">
    <property type="entry name" value="Rpn13/ADRM1"/>
</dbReference>
<feature type="compositionally biased region" description="Polar residues" evidence="9">
    <location>
        <begin position="217"/>
        <end position="238"/>
    </location>
</feature>
<dbReference type="PANTHER" id="PTHR12225:SF0">
    <property type="entry name" value="PROTEASOMAL UBIQUITIN RECEPTOR ADRM1"/>
    <property type="match status" value="1"/>
</dbReference>
<dbReference type="GO" id="GO:0005634">
    <property type="term" value="C:nucleus"/>
    <property type="evidence" value="ECO:0007669"/>
    <property type="project" value="UniProtKB-SubCell"/>
</dbReference>
<feature type="compositionally biased region" description="Basic and acidic residues" evidence="9">
    <location>
        <begin position="407"/>
        <end position="418"/>
    </location>
</feature>
<evidence type="ECO:0000256" key="5">
    <source>
        <dbReference type="ARBA" id="ARBA00022942"/>
    </source>
</evidence>
<comment type="caution">
    <text evidence="12">The sequence shown here is derived from an EMBL/GenBank/DDBJ whole genome shotgun (WGS) entry which is preliminary data.</text>
</comment>
<evidence type="ECO:0000256" key="8">
    <source>
        <dbReference type="ARBA" id="ARBA00070663"/>
    </source>
</evidence>
<reference evidence="12 13" key="1">
    <citation type="submission" date="2014-11" db="EMBL/GenBank/DDBJ databases">
        <title>Genetic blueprint of the zoonotic pathogen Toxocara canis.</title>
        <authorList>
            <person name="Zhu X.-Q."/>
            <person name="Korhonen P.K."/>
            <person name="Cai H."/>
            <person name="Young N.D."/>
            <person name="Nejsum P."/>
            <person name="von Samson-Himmelstjerna G."/>
            <person name="Boag P.R."/>
            <person name="Tan P."/>
            <person name="Li Q."/>
            <person name="Min J."/>
            <person name="Yang Y."/>
            <person name="Wang X."/>
            <person name="Fang X."/>
            <person name="Hall R.S."/>
            <person name="Hofmann A."/>
            <person name="Sternberg P.W."/>
            <person name="Jex A.R."/>
            <person name="Gasser R.B."/>
        </authorList>
    </citation>
    <scope>NUCLEOTIDE SEQUENCE [LARGE SCALE GENOMIC DNA]</scope>
    <source>
        <strain evidence="12">PN_DK_2014</strain>
    </source>
</reference>
<evidence type="ECO:0000259" key="11">
    <source>
        <dbReference type="PROSITE" id="PS51917"/>
    </source>
</evidence>
<comment type="function">
    <text evidence="7">May function as a proteasomal ubiquitin receptor. May promote the deubiquitinating activity associated with the 26S proteasome.</text>
</comment>
<dbReference type="AlphaFoldDB" id="A0A0B2W0Q4"/>
<dbReference type="Pfam" id="PF04683">
    <property type="entry name" value="Rpn13_ADRM1_Pru"/>
    <property type="match status" value="1"/>
</dbReference>
<comment type="similarity">
    <text evidence="3">Belongs to the ADRM1 family.</text>
</comment>
<feature type="region of interest" description="Disordered" evidence="9">
    <location>
        <begin position="126"/>
        <end position="145"/>
    </location>
</feature>
<dbReference type="EMBL" id="JPKZ01000448">
    <property type="protein sequence ID" value="KHN87202.1"/>
    <property type="molecule type" value="Genomic_DNA"/>
</dbReference>
<feature type="region of interest" description="Disordered" evidence="9">
    <location>
        <begin position="207"/>
        <end position="238"/>
    </location>
</feature>
<dbReference type="GO" id="GO:0070628">
    <property type="term" value="F:proteasome binding"/>
    <property type="evidence" value="ECO:0007669"/>
    <property type="project" value="TreeGrafter"/>
</dbReference>
<evidence type="ECO:0000313" key="12">
    <source>
        <dbReference type="EMBL" id="KHN87202.1"/>
    </source>
</evidence>
<evidence type="ECO:0000259" key="10">
    <source>
        <dbReference type="PROSITE" id="PS51916"/>
    </source>
</evidence>
<evidence type="ECO:0000256" key="7">
    <source>
        <dbReference type="ARBA" id="ARBA00054744"/>
    </source>
</evidence>
<dbReference type="InterPro" id="IPR038108">
    <property type="entry name" value="RPN13_DEUBAD_sf"/>
</dbReference>
<keyword evidence="4" id="KW-0963">Cytoplasm</keyword>
<keyword evidence="5" id="KW-0647">Proteasome</keyword>
<gene>
    <name evidence="12" type="primary">C56G2.7</name>
    <name evidence="12" type="ORF">Tcan_08353</name>
</gene>
<dbReference type="Proteomes" id="UP000031036">
    <property type="component" value="Unassembled WGS sequence"/>
</dbReference>
<dbReference type="PANTHER" id="PTHR12225">
    <property type="entry name" value="ADHESION REGULATING MOLECULE 1 110 KDA CELL MEMBRANE GLYCOPROTEIN"/>
    <property type="match status" value="1"/>
</dbReference>
<name>A0A0B2W0Q4_TOXCA</name>